<feature type="transmembrane region" description="Helical" evidence="2">
    <location>
        <begin position="621"/>
        <end position="641"/>
    </location>
</feature>
<evidence type="ECO:0000256" key="2">
    <source>
        <dbReference type="SAM" id="Phobius"/>
    </source>
</evidence>
<dbReference type="Proteomes" id="UP000193498">
    <property type="component" value="Unassembled WGS sequence"/>
</dbReference>
<name>A0A1Y1XER5_9FUNG</name>
<proteinExistence type="predicted"/>
<feature type="signal peptide" evidence="3">
    <location>
        <begin position="1"/>
        <end position="21"/>
    </location>
</feature>
<feature type="transmembrane region" description="Helical" evidence="2">
    <location>
        <begin position="722"/>
        <end position="743"/>
    </location>
</feature>
<keyword evidence="2" id="KW-0472">Membrane</keyword>
<keyword evidence="2" id="KW-0812">Transmembrane</keyword>
<feature type="transmembrane region" description="Helical" evidence="2">
    <location>
        <begin position="763"/>
        <end position="785"/>
    </location>
</feature>
<dbReference type="AlphaFoldDB" id="A0A1Y1XER5"/>
<reference evidence="4 5" key="1">
    <citation type="submission" date="2016-07" db="EMBL/GenBank/DDBJ databases">
        <title>Pervasive Adenine N6-methylation of Active Genes in Fungi.</title>
        <authorList>
            <consortium name="DOE Joint Genome Institute"/>
            <person name="Mondo S.J."/>
            <person name="Dannebaum R.O."/>
            <person name="Kuo R.C."/>
            <person name="Labutti K."/>
            <person name="Haridas S."/>
            <person name="Kuo A."/>
            <person name="Salamov A."/>
            <person name="Ahrendt S.R."/>
            <person name="Lipzen A."/>
            <person name="Sullivan W."/>
            <person name="Andreopoulos W.B."/>
            <person name="Clum A."/>
            <person name="Lindquist E."/>
            <person name="Daum C."/>
            <person name="Ramamoorthy G.K."/>
            <person name="Gryganskyi A."/>
            <person name="Culley D."/>
            <person name="Magnuson J.K."/>
            <person name="James T.Y."/>
            <person name="O'Malley M.A."/>
            <person name="Stajich J.E."/>
            <person name="Spatafora J.W."/>
            <person name="Visel A."/>
            <person name="Grigoriev I.V."/>
        </authorList>
    </citation>
    <scope>NUCLEOTIDE SEQUENCE [LARGE SCALE GENOMIC DNA]</scope>
    <source>
        <strain evidence="4 5">CBS 931.73</strain>
    </source>
</reference>
<dbReference type="OrthoDB" id="2384302at2759"/>
<evidence type="ECO:0000256" key="1">
    <source>
        <dbReference type="SAM" id="MobiDB-lite"/>
    </source>
</evidence>
<dbReference type="InParanoid" id="A0A1Y1XER5"/>
<keyword evidence="2" id="KW-1133">Transmembrane helix</keyword>
<feature type="region of interest" description="Disordered" evidence="1">
    <location>
        <begin position="834"/>
        <end position="853"/>
    </location>
</feature>
<accession>A0A1Y1XER5</accession>
<feature type="transmembrane region" description="Helical" evidence="2">
    <location>
        <begin position="653"/>
        <end position="674"/>
    </location>
</feature>
<protein>
    <submittedName>
        <fullName evidence="4">Uncharacterized protein</fullName>
    </submittedName>
</protein>
<sequence>MYDRHLRFTLILLIVIAQTFCADILPRVGVTSGAIAWRLARFRNYSEFRTASGASNFTRMKELVSMDKVVAYDNDGNMIFSREDMPPVYLDNQSDFLILRDGFAYFYLDYGFASQPLFLQLFSKDGVRTGEKLTMAECHQFSVVGSRSSENTLLIAWIESRNSTIELSYRLVDSGGRFLTSPILLDSVIWNESVDMFSLSTSSVVNGGFLINWVGLDETTQQFVIKSAYIAAQHPTTYAGPAILADHQDTGFLRLLSCGGIQVDEGHTCLYEHWGSISGSMVERATYMLTFAYTGSVRSAPILLDRSIVDSSTARFPKVAATLPYGGLLLSDPQNHTVSLIDGQEARFLQGDIGTSISILPNNTVLSLNQSSGAWSVVEGWSVVSTNIPKTLPESKYDNNPIITSTFPSIGSVVSISTNNLSITFLQNPQGYLQSTGKLAIYRSRDPYHPRQIIPVSEGVVAHDFQAQILPSTLNSPDSEYFVVVDPGAFIASAGNPVPGIPPNVWKFRTQKDTESVYFQIRLSSPGDSMANLADELQSFLPIAESGRLRAKLLRTEDSLDVYQVKIGGGENVQRSAMNLYADFRVMLEHKEISILSFGNATRLIDAQYGATMEADVVWHYPAHLAIIGAAAILLVFYAFCRYRYPSARNSMVIVTGLCAYSFVVSTLFVLVSSEEVKQLQMIASILYILPYVLNMILVLGIIVRQVSGNAMFYVWLSNRTFVTTIVTLISASNPALLTLLSSRIFGIDWLDAPVSEGFHKRVIYAIMVNVVTKDVPFLVIQSLFRKLYGYFKIIPYLCLVSCVVNILMGITLCAYHFWYRPKGLMALRNSSDSLSSSPSAHQKHSSRVSSFY</sequence>
<organism evidence="4 5">
    <name type="scientific">Basidiobolus meristosporus CBS 931.73</name>
    <dbReference type="NCBI Taxonomy" id="1314790"/>
    <lineage>
        <taxon>Eukaryota</taxon>
        <taxon>Fungi</taxon>
        <taxon>Fungi incertae sedis</taxon>
        <taxon>Zoopagomycota</taxon>
        <taxon>Entomophthoromycotina</taxon>
        <taxon>Basidiobolomycetes</taxon>
        <taxon>Basidiobolales</taxon>
        <taxon>Basidiobolaceae</taxon>
        <taxon>Basidiobolus</taxon>
    </lineage>
</organism>
<dbReference type="EMBL" id="MCFE01000616">
    <property type="protein sequence ID" value="ORX84213.1"/>
    <property type="molecule type" value="Genomic_DNA"/>
</dbReference>
<feature type="transmembrane region" description="Helical" evidence="2">
    <location>
        <begin position="797"/>
        <end position="819"/>
    </location>
</feature>
<feature type="chain" id="PRO_5013231540" evidence="3">
    <location>
        <begin position="22"/>
        <end position="853"/>
    </location>
</feature>
<evidence type="ECO:0000313" key="5">
    <source>
        <dbReference type="Proteomes" id="UP000193498"/>
    </source>
</evidence>
<feature type="transmembrane region" description="Helical" evidence="2">
    <location>
        <begin position="680"/>
        <end position="702"/>
    </location>
</feature>
<gene>
    <name evidence="4" type="ORF">K493DRAFT_307482</name>
</gene>
<keyword evidence="3" id="KW-0732">Signal</keyword>
<evidence type="ECO:0000313" key="4">
    <source>
        <dbReference type="EMBL" id="ORX84213.1"/>
    </source>
</evidence>
<comment type="caution">
    <text evidence="4">The sequence shown here is derived from an EMBL/GenBank/DDBJ whole genome shotgun (WGS) entry which is preliminary data.</text>
</comment>
<evidence type="ECO:0000256" key="3">
    <source>
        <dbReference type="SAM" id="SignalP"/>
    </source>
</evidence>
<keyword evidence="5" id="KW-1185">Reference proteome</keyword>